<feature type="domain" description="ATP phosphoribosyltransferase catalytic" evidence="18">
    <location>
        <begin position="54"/>
        <end position="216"/>
    </location>
</feature>
<dbReference type="InterPro" id="IPR001348">
    <property type="entry name" value="ATP_PRibTrfase_HisG"/>
</dbReference>
<dbReference type="EMBL" id="UINC01114665">
    <property type="protein sequence ID" value="SVC85133.1"/>
    <property type="molecule type" value="Genomic_DNA"/>
</dbReference>
<keyword evidence="8" id="KW-0963">Cytoplasm</keyword>
<comment type="catalytic activity">
    <reaction evidence="1">
        <text>1-(5-phospho-beta-D-ribosyl)-ATP + diphosphate = 5-phospho-alpha-D-ribose 1-diphosphate + ATP</text>
        <dbReference type="Rhea" id="RHEA:18473"/>
        <dbReference type="ChEBI" id="CHEBI:30616"/>
        <dbReference type="ChEBI" id="CHEBI:33019"/>
        <dbReference type="ChEBI" id="CHEBI:58017"/>
        <dbReference type="ChEBI" id="CHEBI:73183"/>
        <dbReference type="EC" id="2.4.2.17"/>
    </reaction>
</comment>
<evidence type="ECO:0000256" key="1">
    <source>
        <dbReference type="ARBA" id="ARBA00000915"/>
    </source>
</evidence>
<evidence type="ECO:0000256" key="17">
    <source>
        <dbReference type="ARBA" id="ARBA00024861"/>
    </source>
</evidence>
<organism evidence="20">
    <name type="scientific">marine metagenome</name>
    <dbReference type="NCBI Taxonomy" id="408172"/>
    <lineage>
        <taxon>unclassified sequences</taxon>
        <taxon>metagenomes</taxon>
        <taxon>ecological metagenomes</taxon>
    </lineage>
</organism>
<dbReference type="SUPFAM" id="SSF54913">
    <property type="entry name" value="GlnB-like"/>
    <property type="match status" value="1"/>
</dbReference>
<dbReference type="PROSITE" id="PS01316">
    <property type="entry name" value="ATP_P_PHORIBOSYLTR"/>
    <property type="match status" value="1"/>
</dbReference>
<protein>
    <recommendedName>
        <fullName evidence="7">ATP phosphoribosyltransferase</fullName>
        <ecNumber evidence="6">2.4.2.17</ecNumber>
    </recommendedName>
</protein>
<evidence type="ECO:0000313" key="20">
    <source>
        <dbReference type="EMBL" id="SVC85133.1"/>
    </source>
</evidence>
<comment type="cofactor">
    <cofactor evidence="2">
        <name>Mg(2+)</name>
        <dbReference type="ChEBI" id="CHEBI:18420"/>
    </cofactor>
</comment>
<evidence type="ECO:0000259" key="18">
    <source>
        <dbReference type="Pfam" id="PF01634"/>
    </source>
</evidence>
<evidence type="ECO:0000256" key="4">
    <source>
        <dbReference type="ARBA" id="ARBA00004667"/>
    </source>
</evidence>
<dbReference type="PANTHER" id="PTHR21403">
    <property type="entry name" value="ATP PHOSPHORIBOSYLTRANSFERASE ATP-PRTASE"/>
    <property type="match status" value="1"/>
</dbReference>
<evidence type="ECO:0000256" key="2">
    <source>
        <dbReference type="ARBA" id="ARBA00001946"/>
    </source>
</evidence>
<dbReference type="GO" id="GO:0003879">
    <property type="term" value="F:ATP phosphoribosyltransferase activity"/>
    <property type="evidence" value="ECO:0007669"/>
    <property type="project" value="UniProtKB-EC"/>
</dbReference>
<evidence type="ECO:0000256" key="8">
    <source>
        <dbReference type="ARBA" id="ARBA00022490"/>
    </source>
</evidence>
<keyword evidence="9" id="KW-0028">Amino-acid biosynthesis</keyword>
<keyword evidence="16" id="KW-0368">Histidine biosynthesis</keyword>
<name>A0A382QHW7_9ZZZZ</name>
<evidence type="ECO:0000256" key="9">
    <source>
        <dbReference type="ARBA" id="ARBA00022605"/>
    </source>
</evidence>
<keyword evidence="14" id="KW-0067">ATP-binding</keyword>
<dbReference type="GO" id="GO:0000105">
    <property type="term" value="P:L-histidine biosynthetic process"/>
    <property type="evidence" value="ECO:0007669"/>
    <property type="project" value="UniProtKB-UniPathway"/>
</dbReference>
<dbReference type="NCBIfam" id="TIGR00070">
    <property type="entry name" value="hisG"/>
    <property type="match status" value="1"/>
</dbReference>
<evidence type="ECO:0000256" key="14">
    <source>
        <dbReference type="ARBA" id="ARBA00022840"/>
    </source>
</evidence>
<dbReference type="SUPFAM" id="SSF53850">
    <property type="entry name" value="Periplasmic binding protein-like II"/>
    <property type="match status" value="1"/>
</dbReference>
<evidence type="ECO:0000256" key="5">
    <source>
        <dbReference type="ARBA" id="ARBA00007955"/>
    </source>
</evidence>
<dbReference type="GO" id="GO:0005524">
    <property type="term" value="F:ATP binding"/>
    <property type="evidence" value="ECO:0007669"/>
    <property type="project" value="UniProtKB-KW"/>
</dbReference>
<dbReference type="Gene3D" id="3.40.190.10">
    <property type="entry name" value="Periplasmic binding protein-like II"/>
    <property type="match status" value="2"/>
</dbReference>
<dbReference type="Pfam" id="PF01634">
    <property type="entry name" value="HisG"/>
    <property type="match status" value="1"/>
</dbReference>
<feature type="domain" description="Histidine biosynthesis HisG C-terminal" evidence="19">
    <location>
        <begin position="221"/>
        <end position="284"/>
    </location>
</feature>
<dbReference type="InterPro" id="IPR018198">
    <property type="entry name" value="ATP_PRibTrfase_CS"/>
</dbReference>
<evidence type="ECO:0000256" key="16">
    <source>
        <dbReference type="ARBA" id="ARBA00023102"/>
    </source>
</evidence>
<comment type="subcellular location">
    <subcellularLocation>
        <location evidence="3">Cytoplasm</location>
    </subcellularLocation>
</comment>
<dbReference type="InterPro" id="IPR013115">
    <property type="entry name" value="HisG_C"/>
</dbReference>
<evidence type="ECO:0000256" key="10">
    <source>
        <dbReference type="ARBA" id="ARBA00022676"/>
    </source>
</evidence>
<keyword evidence="12" id="KW-0479">Metal-binding</keyword>
<dbReference type="GO" id="GO:0000287">
    <property type="term" value="F:magnesium ion binding"/>
    <property type="evidence" value="ECO:0007669"/>
    <property type="project" value="InterPro"/>
</dbReference>
<dbReference type="InterPro" id="IPR015867">
    <property type="entry name" value="N-reg_PII/ATP_PRibTrfase_C"/>
</dbReference>
<evidence type="ECO:0000256" key="15">
    <source>
        <dbReference type="ARBA" id="ARBA00022842"/>
    </source>
</evidence>
<dbReference type="InterPro" id="IPR013820">
    <property type="entry name" value="ATP_PRibTrfase_cat"/>
</dbReference>
<reference evidence="20" key="1">
    <citation type="submission" date="2018-05" db="EMBL/GenBank/DDBJ databases">
        <authorList>
            <person name="Lanie J.A."/>
            <person name="Ng W.-L."/>
            <person name="Kazmierczak K.M."/>
            <person name="Andrzejewski T.M."/>
            <person name="Davidsen T.M."/>
            <person name="Wayne K.J."/>
            <person name="Tettelin H."/>
            <person name="Glass J.I."/>
            <person name="Rusch D."/>
            <person name="Podicherti R."/>
            <person name="Tsui H.-C.T."/>
            <person name="Winkler M.E."/>
        </authorList>
    </citation>
    <scope>NUCLEOTIDE SEQUENCE</scope>
</reference>
<dbReference type="FunFam" id="3.30.70.120:FF:000002">
    <property type="entry name" value="ATP phosphoribosyltransferase"/>
    <property type="match status" value="1"/>
</dbReference>
<keyword evidence="13" id="KW-0547">Nucleotide-binding</keyword>
<feature type="non-terminal residue" evidence="20">
    <location>
        <position position="284"/>
    </location>
</feature>
<evidence type="ECO:0000256" key="12">
    <source>
        <dbReference type="ARBA" id="ARBA00022723"/>
    </source>
</evidence>
<dbReference type="AlphaFoldDB" id="A0A382QHW7"/>
<comment type="similarity">
    <text evidence="5">Belongs to the ATP phosphoribosyltransferase family. Long subfamily.</text>
</comment>
<dbReference type="UniPathway" id="UPA00031">
    <property type="reaction ID" value="UER00006"/>
</dbReference>
<dbReference type="GO" id="GO:0005737">
    <property type="term" value="C:cytoplasm"/>
    <property type="evidence" value="ECO:0007669"/>
    <property type="project" value="UniProtKB-SubCell"/>
</dbReference>
<evidence type="ECO:0000256" key="3">
    <source>
        <dbReference type="ARBA" id="ARBA00004496"/>
    </source>
</evidence>
<accession>A0A382QHW7</accession>
<keyword evidence="10" id="KW-0328">Glycosyltransferase</keyword>
<comment type="function">
    <text evidence="17">Catalyzes the condensation of ATP and 5-phosphoribose 1-diphosphate to form N'-(5'-phosphoribosyl)-ATP (PR-ATP). Has a crucial role in the pathway because the rate of histidine biosynthesis seems to be controlled primarily by regulation of HisG enzymatic activity.</text>
</comment>
<evidence type="ECO:0000256" key="7">
    <source>
        <dbReference type="ARBA" id="ARBA00020998"/>
    </source>
</evidence>
<dbReference type="EC" id="2.4.2.17" evidence="6"/>
<evidence type="ECO:0000259" key="19">
    <source>
        <dbReference type="Pfam" id="PF08029"/>
    </source>
</evidence>
<dbReference type="Gene3D" id="3.30.70.120">
    <property type="match status" value="1"/>
</dbReference>
<dbReference type="InterPro" id="IPR020621">
    <property type="entry name" value="ATP-PRT_HisG_long"/>
</dbReference>
<evidence type="ECO:0000256" key="13">
    <source>
        <dbReference type="ARBA" id="ARBA00022741"/>
    </source>
</evidence>
<keyword evidence="11" id="KW-0808">Transferase</keyword>
<sequence>MNDEERLKLAIQKSGRLSDESKTLLDKCGIRLIKSKDQLFCTAQNFPLDVFFVRDDDIPAFVASNVCQIGIVGQNVLFEEQISRHTPNLKNIKPVSELGFGKCRLAVATPHDFDYQGAQSLEGRIIATSYEGLLSQYLKKQKLSCEIVTMQGAVEIAPRINMADAICDLVSTGSTLTMNGLKEVETILESQAVLIRNNNVNEAQQEILDRFMIRLKGVQDAQSSKYIMLHSPVDVLEDIKSVLPGVETPTVLTLHGRDDLVAIHAVCDEGVFWRTMENLKAKGA</sequence>
<gene>
    <name evidence="20" type="ORF">METZ01_LOCUS337987</name>
</gene>
<dbReference type="InterPro" id="IPR011322">
    <property type="entry name" value="N-reg_PII-like_a/b"/>
</dbReference>
<dbReference type="HAMAP" id="MF_00079">
    <property type="entry name" value="HisG_Long"/>
    <property type="match status" value="1"/>
</dbReference>
<evidence type="ECO:0000256" key="11">
    <source>
        <dbReference type="ARBA" id="ARBA00022679"/>
    </source>
</evidence>
<dbReference type="Pfam" id="PF08029">
    <property type="entry name" value="HisG_C"/>
    <property type="match status" value="1"/>
</dbReference>
<evidence type="ECO:0000256" key="6">
    <source>
        <dbReference type="ARBA" id="ARBA00011946"/>
    </source>
</evidence>
<proteinExistence type="inferred from homology"/>
<keyword evidence="15" id="KW-0460">Magnesium</keyword>
<dbReference type="PANTHER" id="PTHR21403:SF8">
    <property type="entry name" value="ATP PHOSPHORIBOSYLTRANSFERASE"/>
    <property type="match status" value="1"/>
</dbReference>
<dbReference type="NCBIfam" id="TIGR03455">
    <property type="entry name" value="HisG_C-term"/>
    <property type="match status" value="1"/>
</dbReference>
<comment type="pathway">
    <text evidence="4">Amino-acid biosynthesis; L-histidine biosynthesis; L-histidine from 5-phospho-alpha-D-ribose 1-diphosphate: step 1/9.</text>
</comment>
<dbReference type="FunFam" id="3.40.190.10:FF:000008">
    <property type="entry name" value="ATP phosphoribosyltransferase"/>
    <property type="match status" value="1"/>
</dbReference>